<dbReference type="InterPro" id="IPR051448">
    <property type="entry name" value="CdaR-like_regulators"/>
</dbReference>
<name>A0A084H2M3_METID</name>
<accession>A0A084H2M3</accession>
<dbReference type="InterPro" id="IPR041522">
    <property type="entry name" value="CdaR_GGDEF"/>
</dbReference>
<dbReference type="RefSeq" id="WP_029565407.1">
    <property type="nucleotide sequence ID" value="NZ_JNVC02000001.1"/>
</dbReference>
<dbReference type="PANTHER" id="PTHR33744">
    <property type="entry name" value="CARBOHYDRATE DIACID REGULATOR"/>
    <property type="match status" value="1"/>
</dbReference>
<keyword evidence="6" id="KW-1185">Reference proteome</keyword>
<dbReference type="Proteomes" id="UP000028549">
    <property type="component" value="Unassembled WGS sequence"/>
</dbReference>
<dbReference type="Pfam" id="PF13556">
    <property type="entry name" value="HTH_30"/>
    <property type="match status" value="1"/>
</dbReference>
<dbReference type="PANTHER" id="PTHR33744:SF15">
    <property type="entry name" value="CARBOHYDRATE DIACID REGULATOR"/>
    <property type="match status" value="1"/>
</dbReference>
<dbReference type="InterPro" id="IPR042070">
    <property type="entry name" value="PucR_C-HTH_sf"/>
</dbReference>
<evidence type="ECO:0000259" key="3">
    <source>
        <dbReference type="Pfam" id="PF13556"/>
    </source>
</evidence>
<feature type="domain" description="Putative sugar diacid recognition" evidence="2">
    <location>
        <begin position="2"/>
        <end position="132"/>
    </location>
</feature>
<evidence type="ECO:0000259" key="4">
    <source>
        <dbReference type="Pfam" id="PF17853"/>
    </source>
</evidence>
<organism evidence="5 6">
    <name type="scientific">Metabacillus indicus</name>
    <name type="common">Bacillus indicus</name>
    <dbReference type="NCBI Taxonomy" id="246786"/>
    <lineage>
        <taxon>Bacteria</taxon>
        <taxon>Bacillati</taxon>
        <taxon>Bacillota</taxon>
        <taxon>Bacilli</taxon>
        <taxon>Bacillales</taxon>
        <taxon>Bacillaceae</taxon>
        <taxon>Metabacillus</taxon>
    </lineage>
</organism>
<dbReference type="InterPro" id="IPR008599">
    <property type="entry name" value="Diacid_rec"/>
</dbReference>
<feature type="domain" description="CdaR GGDEF-like" evidence="4">
    <location>
        <begin position="135"/>
        <end position="252"/>
    </location>
</feature>
<dbReference type="Pfam" id="PF17853">
    <property type="entry name" value="GGDEF_2"/>
    <property type="match status" value="1"/>
</dbReference>
<dbReference type="AlphaFoldDB" id="A0A084H2M3"/>
<evidence type="ECO:0000259" key="2">
    <source>
        <dbReference type="Pfam" id="PF05651"/>
    </source>
</evidence>
<evidence type="ECO:0000256" key="1">
    <source>
        <dbReference type="ARBA" id="ARBA00006754"/>
    </source>
</evidence>
<dbReference type="OrthoDB" id="9792148at2"/>
<protein>
    <recommendedName>
        <fullName evidence="7">Sugar diacid utilization regulator</fullName>
    </recommendedName>
</protein>
<dbReference type="Gene3D" id="1.10.10.2840">
    <property type="entry name" value="PucR C-terminal helix-turn-helix domain"/>
    <property type="match status" value="1"/>
</dbReference>
<comment type="similarity">
    <text evidence="1">Belongs to the CdaR family.</text>
</comment>
<dbReference type="STRING" id="246786.GS18_0202460"/>
<feature type="domain" description="PucR C-terminal helix-turn-helix" evidence="3">
    <location>
        <begin position="301"/>
        <end position="358"/>
    </location>
</feature>
<dbReference type="EMBL" id="JNVC02000001">
    <property type="protein sequence ID" value="KEZ53835.1"/>
    <property type="molecule type" value="Genomic_DNA"/>
</dbReference>
<evidence type="ECO:0008006" key="7">
    <source>
        <dbReference type="Google" id="ProtNLM"/>
    </source>
</evidence>
<evidence type="ECO:0000313" key="6">
    <source>
        <dbReference type="Proteomes" id="UP000028549"/>
    </source>
</evidence>
<evidence type="ECO:0000313" key="5">
    <source>
        <dbReference type="EMBL" id="KEZ53835.1"/>
    </source>
</evidence>
<reference evidence="5 6" key="1">
    <citation type="journal article" date="2005" name="Int. J. Syst. Evol. Microbiol.">
        <title>Bacillus cibi sp. nov., isolated from jeotgal, a traditional Korean fermented seafood.</title>
        <authorList>
            <person name="Yoon J.H."/>
            <person name="Lee C.H."/>
            <person name="Oh T.K."/>
        </authorList>
    </citation>
    <scope>NUCLEOTIDE SEQUENCE [LARGE SCALE GENOMIC DNA]</scope>
    <source>
        <strain evidence="5 6">DSM 16189</strain>
    </source>
</reference>
<dbReference type="InterPro" id="IPR025736">
    <property type="entry name" value="PucR_C-HTH_dom"/>
</dbReference>
<proteinExistence type="inferred from homology"/>
<gene>
    <name evidence="5" type="ORF">GS18_0202460</name>
</gene>
<dbReference type="Pfam" id="PF05651">
    <property type="entry name" value="Diacid_rec"/>
    <property type="match status" value="1"/>
</dbReference>
<comment type="caution">
    <text evidence="5">The sequence shown here is derived from an EMBL/GenBank/DDBJ whole genome shotgun (WGS) entry which is preliminary data.</text>
</comment>
<sequence>MNEKLAKEIVSRTMSIIPYNINVMDKDGTIIGSGDKKRLGDIHTGAISVIQTGKKAVVLEEDGKKRMKKGVNLPIYFHHELIGVIGITGDPDVVGQLGELVKMAAELTVEQAYLSDQIRWNETLRQETLIQLIKGEITDRREFAERAQRLRINLDIERQAIVFILKEDMNLKKRNMFLKQLEAAADEGGLIVIPGAGEIVLLKDSRSSQSPAFLLKMAEFSQQYSLRGAAGYVYKGFNGPALSYEGAKEALASGGGGEGSFIDYKEMALPVLIRRGYDRQKDVYLQDIKNTFEEMDKNGELLDTLRLFFNQNGDMNHTAEELFIHRNTLRYRLDKIEESTSLNPRKMKDLLTLYTALLVV</sequence>